<accession>A0AA39WKB2</accession>
<name>A0AA39WKB2_9PEZI</name>
<feature type="transmembrane region" description="Helical" evidence="3">
    <location>
        <begin position="328"/>
        <end position="351"/>
    </location>
</feature>
<dbReference type="PANTHER" id="PTHR34502">
    <property type="entry name" value="DUF6594 DOMAIN-CONTAINING PROTEIN-RELATED"/>
    <property type="match status" value="1"/>
</dbReference>
<proteinExistence type="predicted"/>
<dbReference type="PANTHER" id="PTHR34502:SF5">
    <property type="entry name" value="DUF6594 DOMAIN-CONTAINING PROTEIN"/>
    <property type="match status" value="1"/>
</dbReference>
<evidence type="ECO:0000313" key="6">
    <source>
        <dbReference type="Proteomes" id="UP001175000"/>
    </source>
</evidence>
<organism evidence="5 6">
    <name type="scientific">Immersiella caudata</name>
    <dbReference type="NCBI Taxonomy" id="314043"/>
    <lineage>
        <taxon>Eukaryota</taxon>
        <taxon>Fungi</taxon>
        <taxon>Dikarya</taxon>
        <taxon>Ascomycota</taxon>
        <taxon>Pezizomycotina</taxon>
        <taxon>Sordariomycetes</taxon>
        <taxon>Sordariomycetidae</taxon>
        <taxon>Sordariales</taxon>
        <taxon>Lasiosphaeriaceae</taxon>
        <taxon>Immersiella</taxon>
    </lineage>
</organism>
<reference evidence="5" key="1">
    <citation type="submission" date="2023-06" db="EMBL/GenBank/DDBJ databases">
        <title>Genome-scale phylogeny and comparative genomics of the fungal order Sordariales.</title>
        <authorList>
            <consortium name="Lawrence Berkeley National Laboratory"/>
            <person name="Hensen N."/>
            <person name="Bonometti L."/>
            <person name="Westerberg I."/>
            <person name="Brannstrom I.O."/>
            <person name="Guillou S."/>
            <person name="Cros-Aarteil S."/>
            <person name="Calhoun S."/>
            <person name="Haridas S."/>
            <person name="Kuo A."/>
            <person name="Mondo S."/>
            <person name="Pangilinan J."/>
            <person name="Riley R."/>
            <person name="Labutti K."/>
            <person name="Andreopoulos B."/>
            <person name="Lipzen A."/>
            <person name="Chen C."/>
            <person name="Yanf M."/>
            <person name="Daum C."/>
            <person name="Ng V."/>
            <person name="Clum A."/>
            <person name="Steindorff A."/>
            <person name="Ohm R."/>
            <person name="Martin F."/>
            <person name="Silar P."/>
            <person name="Natvig D."/>
            <person name="Lalanne C."/>
            <person name="Gautier V."/>
            <person name="Ament-Velasquez S.L."/>
            <person name="Kruys A."/>
            <person name="Hutchinson M.I."/>
            <person name="Powell A.J."/>
            <person name="Barry K."/>
            <person name="Miller A.N."/>
            <person name="Grigoriev I.V."/>
            <person name="Debuchy R."/>
            <person name="Gladieux P."/>
            <person name="Thoren M.H."/>
            <person name="Johannesson H."/>
        </authorList>
    </citation>
    <scope>NUCLEOTIDE SEQUENCE</scope>
    <source>
        <strain evidence="5">CBS 606.72</strain>
    </source>
</reference>
<feature type="compositionally biased region" description="Low complexity" evidence="2">
    <location>
        <begin position="54"/>
        <end position="66"/>
    </location>
</feature>
<evidence type="ECO:0000256" key="1">
    <source>
        <dbReference type="SAM" id="Coils"/>
    </source>
</evidence>
<dbReference type="EMBL" id="JAULSU010000005">
    <property type="protein sequence ID" value="KAK0616990.1"/>
    <property type="molecule type" value="Genomic_DNA"/>
</dbReference>
<feature type="region of interest" description="Disordered" evidence="2">
    <location>
        <begin position="1"/>
        <end position="76"/>
    </location>
</feature>
<dbReference type="InterPro" id="IPR046529">
    <property type="entry name" value="DUF6594"/>
</dbReference>
<feature type="coiled-coil region" evidence="1">
    <location>
        <begin position="105"/>
        <end position="132"/>
    </location>
</feature>
<evidence type="ECO:0000256" key="2">
    <source>
        <dbReference type="SAM" id="MobiDB-lite"/>
    </source>
</evidence>
<dbReference type="Proteomes" id="UP001175000">
    <property type="component" value="Unassembled WGS sequence"/>
</dbReference>
<feature type="transmembrane region" description="Helical" evidence="3">
    <location>
        <begin position="357"/>
        <end position="376"/>
    </location>
</feature>
<keyword evidence="1" id="KW-0175">Coiled coil</keyword>
<evidence type="ECO:0000259" key="4">
    <source>
        <dbReference type="Pfam" id="PF20237"/>
    </source>
</evidence>
<keyword evidence="3" id="KW-0812">Transmembrane</keyword>
<feature type="domain" description="DUF6594" evidence="4">
    <location>
        <begin position="78"/>
        <end position="397"/>
    </location>
</feature>
<gene>
    <name evidence="5" type="ORF">B0T14DRAFT_255149</name>
</gene>
<comment type="caution">
    <text evidence="5">The sequence shown here is derived from an EMBL/GenBank/DDBJ whole genome shotgun (WGS) entry which is preliminary data.</text>
</comment>
<sequence>MSLPTYHKTSDRSMASGSSPPPSESPHSVVSSWGGTRQTSLSDSPLLPSPTSPVSPTRSTATTAVTIPESGDPAPLGWPSLAKAMAETPGYESFCRFRELNVKNLLYLQVEIAGLEEELKRIESEDKASREVPRMSYARCADRMLKSGNEKEEGSLGRKQCDTVWKIRDLLEKYNNALLAHASVSALPSPEDSDVYRLWTGLKRGKIAGGLGIHGKGSRIWGDINTPSPKAAPEEGSTGSSAFLGFFRRVIAASSKNTDDNASQPQCCAGLDLVTVHPSPETDKFTRWVVHSWIPFYHKVFRSHTVNSTDDPNYMTPKEYSKSKIGRFTAFVTTVVACLLPTVAIVVLSTAKTRGQIFGYIAGFTALFAMGLMWLTDASSKRVQIFTATAAFSAVLVVFVQNQ</sequence>
<evidence type="ECO:0000313" key="5">
    <source>
        <dbReference type="EMBL" id="KAK0616990.1"/>
    </source>
</evidence>
<keyword evidence="6" id="KW-1185">Reference proteome</keyword>
<evidence type="ECO:0000256" key="3">
    <source>
        <dbReference type="SAM" id="Phobius"/>
    </source>
</evidence>
<keyword evidence="3" id="KW-0472">Membrane</keyword>
<dbReference type="AlphaFoldDB" id="A0AA39WKB2"/>
<keyword evidence="3" id="KW-1133">Transmembrane helix</keyword>
<feature type="transmembrane region" description="Helical" evidence="3">
    <location>
        <begin position="383"/>
        <end position="400"/>
    </location>
</feature>
<protein>
    <recommendedName>
        <fullName evidence="4">DUF6594 domain-containing protein</fullName>
    </recommendedName>
</protein>
<dbReference type="Pfam" id="PF20237">
    <property type="entry name" value="DUF6594"/>
    <property type="match status" value="1"/>
</dbReference>